<sequence>MCRPQAAPFGLFPQKCTADRGRRFSLEKCCECYRSSQAEAHAVCTGRRAHLRGEKRLQATYLEDPK</sequence>
<accession>A0ABN8ZMK3</accession>
<evidence type="ECO:0000313" key="2">
    <source>
        <dbReference type="Proteomes" id="UP001176941"/>
    </source>
</evidence>
<evidence type="ECO:0000313" key="1">
    <source>
        <dbReference type="EMBL" id="CAI9174695.1"/>
    </source>
</evidence>
<dbReference type="Proteomes" id="UP001176941">
    <property type="component" value="Chromosome 4"/>
</dbReference>
<name>A0ABN8ZMK3_RANTA</name>
<reference evidence="1" key="1">
    <citation type="submission" date="2023-04" db="EMBL/GenBank/DDBJ databases">
        <authorList>
            <consortium name="ELIXIR-Norway"/>
        </authorList>
    </citation>
    <scope>NUCLEOTIDE SEQUENCE [LARGE SCALE GENOMIC DNA]</scope>
</reference>
<dbReference type="EMBL" id="OX459940">
    <property type="protein sequence ID" value="CAI9174695.1"/>
    <property type="molecule type" value="Genomic_DNA"/>
</dbReference>
<keyword evidence="2" id="KW-1185">Reference proteome</keyword>
<protein>
    <submittedName>
        <fullName evidence="1">Uncharacterized protein</fullName>
    </submittedName>
</protein>
<organism evidence="1 2">
    <name type="scientific">Rangifer tarandus platyrhynchus</name>
    <name type="common">Svalbard reindeer</name>
    <dbReference type="NCBI Taxonomy" id="3082113"/>
    <lineage>
        <taxon>Eukaryota</taxon>
        <taxon>Metazoa</taxon>
        <taxon>Chordata</taxon>
        <taxon>Craniata</taxon>
        <taxon>Vertebrata</taxon>
        <taxon>Euteleostomi</taxon>
        <taxon>Mammalia</taxon>
        <taxon>Eutheria</taxon>
        <taxon>Laurasiatheria</taxon>
        <taxon>Artiodactyla</taxon>
        <taxon>Ruminantia</taxon>
        <taxon>Pecora</taxon>
        <taxon>Cervidae</taxon>
        <taxon>Odocoileinae</taxon>
        <taxon>Rangifer</taxon>
    </lineage>
</organism>
<gene>
    <name evidence="1" type="ORF">MRATA1EN1_LOCUS23657</name>
</gene>
<proteinExistence type="predicted"/>